<keyword evidence="2" id="KW-0547">Nucleotide-binding</keyword>
<dbReference type="InterPro" id="IPR027417">
    <property type="entry name" value="P-loop_NTPase"/>
</dbReference>
<dbReference type="GO" id="GO:0098796">
    <property type="term" value="C:membrane protein complex"/>
    <property type="evidence" value="ECO:0007669"/>
    <property type="project" value="UniProtKB-ARBA"/>
</dbReference>
<dbReference type="SMART" id="SM00382">
    <property type="entry name" value="AAA"/>
    <property type="match status" value="1"/>
</dbReference>
<dbReference type="PANTHER" id="PTHR24220">
    <property type="entry name" value="IMPORT ATP-BINDING PROTEIN"/>
    <property type="match status" value="1"/>
</dbReference>
<evidence type="ECO:0000256" key="2">
    <source>
        <dbReference type="ARBA" id="ARBA00022741"/>
    </source>
</evidence>
<dbReference type="KEGG" id="syn:slr0544"/>
<dbReference type="PROSITE" id="PS00211">
    <property type="entry name" value="ABC_TRANSPORTER_1"/>
    <property type="match status" value="1"/>
</dbReference>
<dbReference type="GO" id="GO:0005886">
    <property type="term" value="C:plasma membrane"/>
    <property type="evidence" value="ECO:0000318"/>
    <property type="project" value="GO_Central"/>
</dbReference>
<evidence type="ECO:0000313" key="5">
    <source>
        <dbReference type="EMBL" id="BAA10839.1"/>
    </source>
</evidence>
<dbReference type="Proteomes" id="UP000001425">
    <property type="component" value="Chromosome"/>
</dbReference>
<dbReference type="STRING" id="1148.gene:10500343"/>
<dbReference type="GO" id="GO:0005524">
    <property type="term" value="F:ATP binding"/>
    <property type="evidence" value="ECO:0007669"/>
    <property type="project" value="UniProtKB-KW"/>
</dbReference>
<reference evidence="5 6" key="1">
    <citation type="journal article" date="1995" name="DNA Res.">
        <title>Sequence analysis of the genome of the unicellular cyanobacterium Synechocystis sp. strain PCC6803. I. Sequence features in the 1 Mb region from map positions 64% to 92% of the genome.</title>
        <authorList>
            <person name="Kaneko T."/>
            <person name="Tanaka A."/>
            <person name="Sato S."/>
            <person name="Kotani H."/>
            <person name="Sazuka T."/>
            <person name="Miyajima N."/>
            <person name="Sugiura M."/>
            <person name="Tabata S."/>
        </authorList>
    </citation>
    <scope>NUCLEOTIDE SEQUENCE [LARGE SCALE GENOMIC DNA]</scope>
    <source>
        <strain evidence="6">ATCC 27184 / PCC 6803 / Kazusa</strain>
    </source>
</reference>
<dbReference type="FunCoup" id="Q55490">
    <property type="interactions" value="446"/>
</dbReference>
<gene>
    <name evidence="5" type="ordered locus">slr0544</name>
</gene>
<dbReference type="eggNOG" id="COG1136">
    <property type="taxonomic scope" value="Bacteria"/>
</dbReference>
<proteinExistence type="predicted"/>
<dbReference type="InterPro" id="IPR003439">
    <property type="entry name" value="ABC_transporter-like_ATP-bd"/>
</dbReference>
<name>Q55490_SYNY3</name>
<dbReference type="InterPro" id="IPR017871">
    <property type="entry name" value="ABC_transporter-like_CS"/>
</dbReference>
<dbReference type="Pfam" id="PF00005">
    <property type="entry name" value="ABC_tran"/>
    <property type="match status" value="1"/>
</dbReference>
<dbReference type="EMBL" id="BA000022">
    <property type="protein sequence ID" value="BAA10839.1"/>
    <property type="molecule type" value="Genomic_DNA"/>
</dbReference>
<dbReference type="GO" id="GO:0022857">
    <property type="term" value="F:transmembrane transporter activity"/>
    <property type="evidence" value="ECO:0000318"/>
    <property type="project" value="GO_Central"/>
</dbReference>
<protein>
    <submittedName>
        <fullName evidence="5">ABC transporter</fullName>
    </submittedName>
</protein>
<sequence>MLDSNSLVIYSPDSKGDRQDSHPSDALLRLEGVSKIYGAGPTEVRALADVSLAIERGSYCAIMGASGSGKSTMMNIIGCLDRPTLGHYFLDGEDVSGLSADQLAKIRNRKIGFVFQQFYLLPQMSALENVMLPMIYAGIPAETRKEKAIAALVRVGLSQRLHNRPNQLSGGQQQRVAIARAIVNEPLLLLADEPTGALDSHTTEEVLAIFEQLHSTGITIVVVTHEADVASHGERIISFQDGQILRDQMIKTIPHGIEEFRNKELG</sequence>
<dbReference type="GO" id="GO:0016887">
    <property type="term" value="F:ATP hydrolysis activity"/>
    <property type="evidence" value="ECO:0007669"/>
    <property type="project" value="InterPro"/>
</dbReference>
<evidence type="ECO:0000313" key="6">
    <source>
        <dbReference type="Proteomes" id="UP000001425"/>
    </source>
</evidence>
<dbReference type="Gene3D" id="3.40.50.300">
    <property type="entry name" value="P-loop containing nucleotide triphosphate hydrolases"/>
    <property type="match status" value="1"/>
</dbReference>
<feature type="domain" description="ABC transporter" evidence="4">
    <location>
        <begin position="28"/>
        <end position="266"/>
    </location>
</feature>
<dbReference type="PROSITE" id="PS50893">
    <property type="entry name" value="ABC_TRANSPORTER_2"/>
    <property type="match status" value="1"/>
</dbReference>
<evidence type="ECO:0000256" key="1">
    <source>
        <dbReference type="ARBA" id="ARBA00022448"/>
    </source>
</evidence>
<keyword evidence="1" id="KW-0813">Transport</keyword>
<dbReference type="InParanoid" id="Q55490"/>
<evidence type="ECO:0000256" key="3">
    <source>
        <dbReference type="ARBA" id="ARBA00022840"/>
    </source>
</evidence>
<dbReference type="PIR" id="S75992">
    <property type="entry name" value="S75992"/>
</dbReference>
<dbReference type="AlphaFoldDB" id="Q55490"/>
<accession>Q55490</accession>
<dbReference type="CDD" id="cd03255">
    <property type="entry name" value="ABC_MJ0796_LolCDE_FtsE"/>
    <property type="match status" value="1"/>
</dbReference>
<dbReference type="EnsemblBacteria" id="BAA10839">
    <property type="protein sequence ID" value="BAA10839"/>
    <property type="gene ID" value="BAA10839"/>
</dbReference>
<dbReference type="InterPro" id="IPR003593">
    <property type="entry name" value="AAA+_ATPase"/>
</dbReference>
<dbReference type="InterPro" id="IPR017911">
    <property type="entry name" value="MacB-like_ATP-bd"/>
</dbReference>
<dbReference type="SUPFAM" id="SSF52540">
    <property type="entry name" value="P-loop containing nucleoside triphosphate hydrolases"/>
    <property type="match status" value="1"/>
</dbReference>
<dbReference type="PaxDb" id="1148-1001352"/>
<dbReference type="PANTHER" id="PTHR24220:SF86">
    <property type="entry name" value="ABC TRANSPORTER ABCH.1"/>
    <property type="match status" value="1"/>
</dbReference>
<organism evidence="5 6">
    <name type="scientific">Synechocystis sp. (strain ATCC 27184 / PCC 6803 / Kazusa)</name>
    <dbReference type="NCBI Taxonomy" id="1111708"/>
    <lineage>
        <taxon>Bacteria</taxon>
        <taxon>Bacillati</taxon>
        <taxon>Cyanobacteriota</taxon>
        <taxon>Cyanophyceae</taxon>
        <taxon>Synechococcales</taxon>
        <taxon>Merismopediaceae</taxon>
        <taxon>Synechocystis</taxon>
    </lineage>
</organism>
<dbReference type="PhylomeDB" id="Q55490"/>
<keyword evidence="6" id="KW-1185">Reference proteome</keyword>
<reference evidence="5 6" key="2">
    <citation type="journal article" date="1996" name="DNA Res.">
        <title>Sequence analysis of the genome of the unicellular cyanobacterium Synechocystis sp. strain PCC6803. II. Sequence determination of the entire genome and assignment of potential protein-coding regions.</title>
        <authorList>
            <person name="Kaneko T."/>
            <person name="Sato S."/>
            <person name="Kotani H."/>
            <person name="Tanaka A."/>
            <person name="Asamizu E."/>
            <person name="Nakamura Y."/>
            <person name="Miyajima N."/>
            <person name="Hirosawa M."/>
            <person name="Sugiura M."/>
            <person name="Sasamoto S."/>
            <person name="Kimura T."/>
            <person name="Hosouchi T."/>
            <person name="Matsuno A."/>
            <person name="Muraki A."/>
            <person name="Nakazaki N."/>
            <person name="Naruo K."/>
            <person name="Okumura S."/>
            <person name="Shimpo S."/>
            <person name="Takeuchi C."/>
            <person name="Wada T."/>
            <person name="Watanabe A."/>
            <person name="Yamada M."/>
            <person name="Yasuda M."/>
            <person name="Tabata S."/>
        </authorList>
    </citation>
    <scope>NUCLEOTIDE SEQUENCE [LARGE SCALE GENOMIC DNA]</scope>
    <source>
        <strain evidence="6">ATCC 27184 / PCC 6803 / Kazusa</strain>
    </source>
</reference>
<dbReference type="InterPro" id="IPR015854">
    <property type="entry name" value="ABC_transpr_LolD-like"/>
</dbReference>
<dbReference type="GO" id="GO:0055085">
    <property type="term" value="P:transmembrane transport"/>
    <property type="evidence" value="ECO:0000318"/>
    <property type="project" value="GO_Central"/>
</dbReference>
<evidence type="ECO:0000259" key="4">
    <source>
        <dbReference type="PROSITE" id="PS50893"/>
    </source>
</evidence>
<dbReference type="FunFam" id="3.40.50.300:FF:000032">
    <property type="entry name" value="Export ABC transporter ATP-binding protein"/>
    <property type="match status" value="1"/>
</dbReference>
<keyword evidence="3" id="KW-0067">ATP-binding</keyword>